<accession>A0A438I749</accession>
<feature type="domain" description="Reverse transcriptase Ty1/copia-type" evidence="1">
    <location>
        <begin position="3"/>
        <end position="117"/>
    </location>
</feature>
<organism evidence="2 3">
    <name type="scientific">Vitis vinifera</name>
    <name type="common">Grape</name>
    <dbReference type="NCBI Taxonomy" id="29760"/>
    <lineage>
        <taxon>Eukaryota</taxon>
        <taxon>Viridiplantae</taxon>
        <taxon>Streptophyta</taxon>
        <taxon>Embryophyta</taxon>
        <taxon>Tracheophyta</taxon>
        <taxon>Spermatophyta</taxon>
        <taxon>Magnoliopsida</taxon>
        <taxon>eudicotyledons</taxon>
        <taxon>Gunneridae</taxon>
        <taxon>Pentapetalae</taxon>
        <taxon>rosids</taxon>
        <taxon>Vitales</taxon>
        <taxon>Vitaceae</taxon>
        <taxon>Viteae</taxon>
        <taxon>Vitis</taxon>
    </lineage>
</organism>
<reference evidence="2 3" key="1">
    <citation type="journal article" date="2018" name="PLoS Genet.">
        <title>Population sequencing reveals clonal diversity and ancestral inbreeding in the grapevine cultivar Chardonnay.</title>
        <authorList>
            <person name="Roach M.J."/>
            <person name="Johnson D.L."/>
            <person name="Bohlmann J."/>
            <person name="van Vuuren H.J."/>
            <person name="Jones S.J."/>
            <person name="Pretorius I.S."/>
            <person name="Schmidt S.A."/>
            <person name="Borneman A.R."/>
        </authorList>
    </citation>
    <scope>NUCLEOTIDE SEQUENCE [LARGE SCALE GENOMIC DNA]</scope>
    <source>
        <strain evidence="3">cv. Chardonnay</strain>
        <tissue evidence="2">Leaf</tissue>
    </source>
</reference>
<dbReference type="SUPFAM" id="SSF56672">
    <property type="entry name" value="DNA/RNA polymerases"/>
    <property type="match status" value="1"/>
</dbReference>
<dbReference type="Pfam" id="PF07727">
    <property type="entry name" value="RVT_2"/>
    <property type="match status" value="2"/>
</dbReference>
<dbReference type="PANTHER" id="PTHR11439:SF440">
    <property type="entry name" value="INTEGRASE CATALYTIC DOMAIN-CONTAINING PROTEIN"/>
    <property type="match status" value="1"/>
</dbReference>
<evidence type="ECO:0000259" key="1">
    <source>
        <dbReference type="Pfam" id="PF07727"/>
    </source>
</evidence>
<dbReference type="EMBL" id="QGNW01000136">
    <property type="protein sequence ID" value="RVW92530.1"/>
    <property type="molecule type" value="Genomic_DNA"/>
</dbReference>
<gene>
    <name evidence="2" type="primary">POLX_133</name>
    <name evidence="2" type="ORF">CK203_039426</name>
</gene>
<sequence length="331" mass="37605">MHNHTWELVDLPPGAKTIDCEWIFKRKLKQDGSIEKYKACLVAKDFKQNKDVDYFDTFAPVIRIASIRVLIALASIHNLVIHQMDVKTAFLNGDLEEDIYMDQPKGCVVPGKEKKVTNGYSINDVDKCIYNKYEDNTCVVICLYVNDMMIFGTSLEVVCEAKKFLGSKFDMKYLGEAEIIESLMYLMNCTRPDIAYAVGRLSRGFPSVLEGFSDANWILDLDEMKSTSGYVFIIGGSAVSWKSTKKTCITWSTMEAEFIALEKASSKAEWLRNLLTDILLWMRPVSSMSMCYDSQSTIAKAKSKIFNGKNKHIRLKHNIVWQLLETGVISL</sequence>
<evidence type="ECO:0000313" key="2">
    <source>
        <dbReference type="EMBL" id="RVW92530.1"/>
    </source>
</evidence>
<dbReference type="AlphaFoldDB" id="A0A438I749"/>
<comment type="caution">
    <text evidence="2">The sequence shown here is derived from an EMBL/GenBank/DDBJ whole genome shotgun (WGS) entry which is preliminary data.</text>
</comment>
<feature type="domain" description="Reverse transcriptase Ty1/copia-type" evidence="1">
    <location>
        <begin position="121"/>
        <end position="178"/>
    </location>
</feature>
<evidence type="ECO:0000313" key="3">
    <source>
        <dbReference type="Proteomes" id="UP000288805"/>
    </source>
</evidence>
<proteinExistence type="predicted"/>
<name>A0A438I749_VITVI</name>
<protein>
    <submittedName>
        <fullName evidence="2">Retrovirus-related Pol polyprotein from transposon TNT 1-94</fullName>
    </submittedName>
</protein>
<dbReference type="InterPro" id="IPR043502">
    <property type="entry name" value="DNA/RNA_pol_sf"/>
</dbReference>
<dbReference type="CDD" id="cd09272">
    <property type="entry name" value="RNase_HI_RT_Ty1"/>
    <property type="match status" value="1"/>
</dbReference>
<dbReference type="InterPro" id="IPR013103">
    <property type="entry name" value="RVT_2"/>
</dbReference>
<dbReference type="Proteomes" id="UP000288805">
    <property type="component" value="Unassembled WGS sequence"/>
</dbReference>
<dbReference type="PANTHER" id="PTHR11439">
    <property type="entry name" value="GAG-POL-RELATED RETROTRANSPOSON"/>
    <property type="match status" value="1"/>
</dbReference>